<protein>
    <recommendedName>
        <fullName evidence="3">TetR family transcriptional regulator</fullName>
    </recommendedName>
</protein>
<accession>A0ABS2PRP1</accession>
<gene>
    <name evidence="1" type="ORF">JOC28_001003</name>
</gene>
<reference evidence="1 2" key="1">
    <citation type="submission" date="2021-01" db="EMBL/GenBank/DDBJ databases">
        <title>Genomic Encyclopedia of Type Strains, Phase IV (KMG-IV): sequencing the most valuable type-strain genomes for metagenomic binning, comparative biology and taxonomic classification.</title>
        <authorList>
            <person name="Goeker M."/>
        </authorList>
    </citation>
    <scope>NUCLEOTIDE SEQUENCE [LARGE SCALE GENOMIC DNA]</scope>
    <source>
        <strain evidence="1 2">DSM 27382</strain>
    </source>
</reference>
<dbReference type="Proteomes" id="UP000697472">
    <property type="component" value="Unassembled WGS sequence"/>
</dbReference>
<sequence length="90" mass="10360">MAKLLDFIAQEQLVFDSFLLEHPNQDFIVLWKTAIKSDFYPLFKEKKKDSDLLLEVFASSVVASVIYYLSQADKSLDMEQLEAVVLKILS</sequence>
<evidence type="ECO:0008006" key="3">
    <source>
        <dbReference type="Google" id="ProtNLM"/>
    </source>
</evidence>
<name>A0ABS2PRP1_9STRE</name>
<proteinExistence type="predicted"/>
<keyword evidence="2" id="KW-1185">Reference proteome</keyword>
<dbReference type="RefSeq" id="WP_205009546.1">
    <property type="nucleotide sequence ID" value="NZ_JAFBEH010000017.1"/>
</dbReference>
<organism evidence="1 2">
    <name type="scientific">Streptococcus loxodontisalivarius</name>
    <dbReference type="NCBI Taxonomy" id="1349415"/>
    <lineage>
        <taxon>Bacteria</taxon>
        <taxon>Bacillati</taxon>
        <taxon>Bacillota</taxon>
        <taxon>Bacilli</taxon>
        <taxon>Lactobacillales</taxon>
        <taxon>Streptococcaceae</taxon>
        <taxon>Streptococcus</taxon>
    </lineage>
</organism>
<evidence type="ECO:0000313" key="2">
    <source>
        <dbReference type="Proteomes" id="UP000697472"/>
    </source>
</evidence>
<dbReference type="EMBL" id="JAFBEH010000017">
    <property type="protein sequence ID" value="MBM7642706.1"/>
    <property type="molecule type" value="Genomic_DNA"/>
</dbReference>
<evidence type="ECO:0000313" key="1">
    <source>
        <dbReference type="EMBL" id="MBM7642706.1"/>
    </source>
</evidence>
<comment type="caution">
    <text evidence="1">The sequence shown here is derived from an EMBL/GenBank/DDBJ whole genome shotgun (WGS) entry which is preliminary data.</text>
</comment>